<dbReference type="SUPFAM" id="SSF53098">
    <property type="entry name" value="Ribonuclease H-like"/>
    <property type="match status" value="1"/>
</dbReference>
<dbReference type="EMBL" id="JAPDRK010000028">
    <property type="protein sequence ID" value="KAJ9602154.1"/>
    <property type="molecule type" value="Genomic_DNA"/>
</dbReference>
<dbReference type="AlphaFoldDB" id="A0AA38WVS0"/>
<evidence type="ECO:0000259" key="1">
    <source>
        <dbReference type="PROSITE" id="PS50879"/>
    </source>
</evidence>
<keyword evidence="3" id="KW-1185">Reference proteome</keyword>
<dbReference type="PROSITE" id="PS50879">
    <property type="entry name" value="RNASE_H_1"/>
    <property type="match status" value="1"/>
</dbReference>
<organism evidence="2 3">
    <name type="scientific">Cladophialophora chaetospira</name>
    <dbReference type="NCBI Taxonomy" id="386627"/>
    <lineage>
        <taxon>Eukaryota</taxon>
        <taxon>Fungi</taxon>
        <taxon>Dikarya</taxon>
        <taxon>Ascomycota</taxon>
        <taxon>Pezizomycotina</taxon>
        <taxon>Eurotiomycetes</taxon>
        <taxon>Chaetothyriomycetidae</taxon>
        <taxon>Chaetothyriales</taxon>
        <taxon>Herpotrichiellaceae</taxon>
        <taxon>Cladophialophora</taxon>
    </lineage>
</organism>
<sequence>MDSKRPSRIFDDWRYCDYPPTDSVVYDEEENLNCLADYRPYDSNTEAMVIAIGGNSRQGVYSHDPEVAYGIFFGPESPRNYECMLDKCVPQTKRLAELRAATVAVDMAREIWSKVPKYNVIILLTDSSYLVDAMNNAIWKWTAQGFRDSNRRPVAHAKVLQRLHNSIQALESAGATIKFWQAGTSYINAAQTLANAALDERMLSETPREMAIEGSWARLDPVLEQFKNAWCRGFLPKRLPGTRREGVASVVETAG</sequence>
<dbReference type="Proteomes" id="UP001172673">
    <property type="component" value="Unassembled WGS sequence"/>
</dbReference>
<dbReference type="InterPro" id="IPR002156">
    <property type="entry name" value="RNaseH_domain"/>
</dbReference>
<name>A0AA38WVS0_9EURO</name>
<evidence type="ECO:0000313" key="3">
    <source>
        <dbReference type="Proteomes" id="UP001172673"/>
    </source>
</evidence>
<dbReference type="InterPro" id="IPR036397">
    <property type="entry name" value="RNaseH_sf"/>
</dbReference>
<dbReference type="InterPro" id="IPR012337">
    <property type="entry name" value="RNaseH-like_sf"/>
</dbReference>
<comment type="caution">
    <text evidence="2">The sequence shown here is derived from an EMBL/GenBank/DDBJ whole genome shotgun (WGS) entry which is preliminary data.</text>
</comment>
<accession>A0AA38WVS0</accession>
<reference evidence="2" key="1">
    <citation type="submission" date="2022-10" db="EMBL/GenBank/DDBJ databases">
        <title>Culturing micro-colonial fungi from biological soil crusts in the Mojave desert and describing Neophaeococcomyces mojavensis, and introducing the new genera and species Taxawa tesnikishii.</title>
        <authorList>
            <person name="Kurbessoian T."/>
            <person name="Stajich J.E."/>
        </authorList>
    </citation>
    <scope>NUCLEOTIDE SEQUENCE</scope>
    <source>
        <strain evidence="2">TK_41</strain>
    </source>
</reference>
<dbReference type="Pfam" id="PF00075">
    <property type="entry name" value="RNase_H"/>
    <property type="match status" value="1"/>
</dbReference>
<dbReference type="GO" id="GO:0003676">
    <property type="term" value="F:nucleic acid binding"/>
    <property type="evidence" value="ECO:0007669"/>
    <property type="project" value="InterPro"/>
</dbReference>
<dbReference type="GO" id="GO:0004523">
    <property type="term" value="F:RNA-DNA hybrid ribonuclease activity"/>
    <property type="evidence" value="ECO:0007669"/>
    <property type="project" value="InterPro"/>
</dbReference>
<evidence type="ECO:0000313" key="2">
    <source>
        <dbReference type="EMBL" id="KAJ9602154.1"/>
    </source>
</evidence>
<feature type="domain" description="RNase H type-1" evidence="1">
    <location>
        <begin position="44"/>
        <end position="199"/>
    </location>
</feature>
<proteinExistence type="predicted"/>
<gene>
    <name evidence="2" type="ORF">H2200_013274</name>
</gene>
<protein>
    <recommendedName>
        <fullName evidence="1">RNase H type-1 domain-containing protein</fullName>
    </recommendedName>
</protein>
<dbReference type="Gene3D" id="3.30.420.10">
    <property type="entry name" value="Ribonuclease H-like superfamily/Ribonuclease H"/>
    <property type="match status" value="1"/>
</dbReference>